<accession>A0AA89BH67</accession>
<gene>
    <name evidence="1" type="ORF">RJ639_035312</name>
</gene>
<dbReference type="EMBL" id="JAVXUP010000296">
    <property type="protein sequence ID" value="KAK3031726.1"/>
    <property type="molecule type" value="Genomic_DNA"/>
</dbReference>
<dbReference type="Proteomes" id="UP001188597">
    <property type="component" value="Unassembled WGS sequence"/>
</dbReference>
<evidence type="ECO:0000313" key="1">
    <source>
        <dbReference type="EMBL" id="KAK3031726.1"/>
    </source>
</evidence>
<evidence type="ECO:0000313" key="2">
    <source>
        <dbReference type="Proteomes" id="UP001188597"/>
    </source>
</evidence>
<reference evidence="1" key="1">
    <citation type="submission" date="2022-12" db="EMBL/GenBank/DDBJ databases">
        <title>Draft genome assemblies for two species of Escallonia (Escalloniales).</title>
        <authorList>
            <person name="Chanderbali A."/>
            <person name="Dervinis C."/>
            <person name="Anghel I."/>
            <person name="Soltis D."/>
            <person name="Soltis P."/>
            <person name="Zapata F."/>
        </authorList>
    </citation>
    <scope>NUCLEOTIDE SEQUENCE</scope>
    <source>
        <strain evidence="1">UCBG64.0493</strain>
        <tissue evidence="1">Leaf</tissue>
    </source>
</reference>
<dbReference type="AlphaFoldDB" id="A0AA89BH67"/>
<keyword evidence="2" id="KW-1185">Reference proteome</keyword>
<organism evidence="1 2">
    <name type="scientific">Escallonia herrerae</name>
    <dbReference type="NCBI Taxonomy" id="1293975"/>
    <lineage>
        <taxon>Eukaryota</taxon>
        <taxon>Viridiplantae</taxon>
        <taxon>Streptophyta</taxon>
        <taxon>Embryophyta</taxon>
        <taxon>Tracheophyta</taxon>
        <taxon>Spermatophyta</taxon>
        <taxon>Magnoliopsida</taxon>
        <taxon>eudicotyledons</taxon>
        <taxon>Gunneridae</taxon>
        <taxon>Pentapetalae</taxon>
        <taxon>asterids</taxon>
        <taxon>campanulids</taxon>
        <taxon>Escalloniales</taxon>
        <taxon>Escalloniaceae</taxon>
        <taxon>Escallonia</taxon>
    </lineage>
</organism>
<protein>
    <submittedName>
        <fullName evidence="1">Uncharacterized protein</fullName>
    </submittedName>
</protein>
<name>A0AA89BH67_9ASTE</name>
<proteinExistence type="predicted"/>
<comment type="caution">
    <text evidence="1">The sequence shown here is derived from an EMBL/GenBank/DDBJ whole genome shotgun (WGS) entry which is preliminary data.</text>
</comment>
<sequence length="71" mass="7917">MRRIITTIDSSSQSPSLCGFLVVQAYPKRYSSKIPSDLVLFLGLGFIDWMCLGMENFNAQAELAITPRGNF</sequence>